<sequence>QPAKGDILLENNEIEEIVAKLPDEKEILNDKEIISMVQADENEELVRQEIDDEDEVPDPPVTAAEAFNAMQTIIHYEEQEISELNLSLKELGFLRNLLKEYKCVYEKSKKQKKITSFFNFQGSHSYDSYLQDTYLQDLYFQDSYSQDSYPQDLYSQGSYFQDSYPQDLYSQDSYSQNLYSQESDLQESDS</sequence>
<keyword evidence="2" id="KW-1185">Reference proteome</keyword>
<proteinExistence type="predicted"/>
<organism evidence="1 2">
    <name type="scientific">Gigaspora margarita</name>
    <dbReference type="NCBI Taxonomy" id="4874"/>
    <lineage>
        <taxon>Eukaryota</taxon>
        <taxon>Fungi</taxon>
        <taxon>Fungi incertae sedis</taxon>
        <taxon>Mucoromycota</taxon>
        <taxon>Glomeromycotina</taxon>
        <taxon>Glomeromycetes</taxon>
        <taxon>Diversisporales</taxon>
        <taxon>Gigasporaceae</taxon>
        <taxon>Gigaspora</taxon>
    </lineage>
</organism>
<accession>A0ABN7XE94</accession>
<protein>
    <submittedName>
        <fullName evidence="1">4004_t:CDS:1</fullName>
    </submittedName>
</protein>
<reference evidence="1 2" key="1">
    <citation type="submission" date="2021-06" db="EMBL/GenBank/DDBJ databases">
        <authorList>
            <person name="Kallberg Y."/>
            <person name="Tangrot J."/>
            <person name="Rosling A."/>
        </authorList>
    </citation>
    <scope>NUCLEOTIDE SEQUENCE [LARGE SCALE GENOMIC DNA]</scope>
    <source>
        <strain evidence="1 2">120-4 pot B 10/14</strain>
    </source>
</reference>
<gene>
    <name evidence="1" type="ORF">GMARGA_LOCUS41911</name>
</gene>
<evidence type="ECO:0000313" key="2">
    <source>
        <dbReference type="Proteomes" id="UP000789901"/>
    </source>
</evidence>
<feature type="non-terminal residue" evidence="1">
    <location>
        <position position="1"/>
    </location>
</feature>
<dbReference type="Proteomes" id="UP000789901">
    <property type="component" value="Unassembled WGS sequence"/>
</dbReference>
<evidence type="ECO:0000313" key="1">
    <source>
        <dbReference type="EMBL" id="CAG8853090.1"/>
    </source>
</evidence>
<name>A0ABN7XE94_GIGMA</name>
<dbReference type="EMBL" id="CAJVQB010119811">
    <property type="protein sequence ID" value="CAG8853090.1"/>
    <property type="molecule type" value="Genomic_DNA"/>
</dbReference>
<comment type="caution">
    <text evidence="1">The sequence shown here is derived from an EMBL/GenBank/DDBJ whole genome shotgun (WGS) entry which is preliminary data.</text>
</comment>